<accession>A0A919E5E9</accession>
<protein>
    <recommendedName>
        <fullName evidence="1 2">Protein ApaG</fullName>
    </recommendedName>
</protein>
<comment type="caution">
    <text evidence="4">The sequence shown here is derived from an EMBL/GenBank/DDBJ whole genome shotgun (WGS) entry which is preliminary data.</text>
</comment>
<organism evidence="4 5">
    <name type="scientific">Kordiimonas sediminis</name>
    <dbReference type="NCBI Taxonomy" id="1735581"/>
    <lineage>
        <taxon>Bacteria</taxon>
        <taxon>Pseudomonadati</taxon>
        <taxon>Pseudomonadota</taxon>
        <taxon>Alphaproteobacteria</taxon>
        <taxon>Kordiimonadales</taxon>
        <taxon>Kordiimonadaceae</taxon>
        <taxon>Kordiimonas</taxon>
    </lineage>
</organism>
<dbReference type="PANTHER" id="PTHR47191">
    <property type="entry name" value="OS05G0170800 PROTEIN"/>
    <property type="match status" value="1"/>
</dbReference>
<keyword evidence="5" id="KW-1185">Reference proteome</keyword>
<reference evidence="4" key="1">
    <citation type="journal article" date="2014" name="Int. J. Syst. Evol. Microbiol.">
        <title>Complete genome sequence of Corynebacterium casei LMG S-19264T (=DSM 44701T), isolated from a smear-ripened cheese.</title>
        <authorList>
            <consortium name="US DOE Joint Genome Institute (JGI-PGF)"/>
            <person name="Walter F."/>
            <person name="Albersmeier A."/>
            <person name="Kalinowski J."/>
            <person name="Ruckert C."/>
        </authorList>
    </citation>
    <scope>NUCLEOTIDE SEQUENCE</scope>
    <source>
        <strain evidence="4">KCTC 42590</strain>
    </source>
</reference>
<evidence type="ECO:0000259" key="3">
    <source>
        <dbReference type="PROSITE" id="PS51087"/>
    </source>
</evidence>
<dbReference type="NCBIfam" id="NF003967">
    <property type="entry name" value="PRK05461.1"/>
    <property type="match status" value="1"/>
</dbReference>
<dbReference type="InterPro" id="IPR036767">
    <property type="entry name" value="ApaG_sf"/>
</dbReference>
<dbReference type="RefSeq" id="WP_229819132.1">
    <property type="nucleotide sequence ID" value="NZ_BNCI01000001.1"/>
</dbReference>
<proteinExistence type="inferred from homology"/>
<dbReference type="InterPro" id="IPR050718">
    <property type="entry name" value="ApaG-like"/>
</dbReference>
<sequence length="140" mass="15778">MSDKLLDNVMTFETVTRDIRVAVQSYFLDERSSPETDRFIWAYRIRIVNEGADIVTLLNRHWIITNGKGEVEEVRGAGVVGEHPRLEPGESFTYTSGTPLTTPSGFMVGTYEFVNEAGEQFHVDIPAFSLDSPHAELRIN</sequence>
<dbReference type="Proteomes" id="UP000630923">
    <property type="component" value="Unassembled WGS sequence"/>
</dbReference>
<dbReference type="Gene3D" id="2.60.40.1470">
    <property type="entry name" value="ApaG domain"/>
    <property type="match status" value="1"/>
</dbReference>
<reference evidence="4" key="2">
    <citation type="submission" date="2020-09" db="EMBL/GenBank/DDBJ databases">
        <authorList>
            <person name="Sun Q."/>
            <person name="Kim S."/>
        </authorList>
    </citation>
    <scope>NUCLEOTIDE SEQUENCE</scope>
    <source>
        <strain evidence="4">KCTC 42590</strain>
    </source>
</reference>
<evidence type="ECO:0000256" key="2">
    <source>
        <dbReference type="HAMAP-Rule" id="MF_00791"/>
    </source>
</evidence>
<feature type="domain" description="ApaG" evidence="3">
    <location>
        <begin position="13"/>
        <end position="137"/>
    </location>
</feature>
<dbReference type="InterPro" id="IPR023065">
    <property type="entry name" value="Uncharacterised_ApaG"/>
</dbReference>
<dbReference type="HAMAP" id="MF_00791">
    <property type="entry name" value="ApaG"/>
    <property type="match status" value="1"/>
</dbReference>
<evidence type="ECO:0000313" key="5">
    <source>
        <dbReference type="Proteomes" id="UP000630923"/>
    </source>
</evidence>
<dbReference type="Pfam" id="PF04379">
    <property type="entry name" value="DUF525"/>
    <property type="match status" value="1"/>
</dbReference>
<dbReference type="InterPro" id="IPR007474">
    <property type="entry name" value="ApaG_domain"/>
</dbReference>
<gene>
    <name evidence="2 4" type="primary">apaG</name>
    <name evidence="4" type="ORF">GCM10017044_07380</name>
</gene>
<dbReference type="PROSITE" id="PS51087">
    <property type="entry name" value="APAG"/>
    <property type="match status" value="1"/>
</dbReference>
<name>A0A919E5E9_9PROT</name>
<evidence type="ECO:0000256" key="1">
    <source>
        <dbReference type="ARBA" id="ARBA00017693"/>
    </source>
</evidence>
<dbReference type="PANTHER" id="PTHR47191:SF2">
    <property type="entry name" value="OS05G0170800 PROTEIN"/>
    <property type="match status" value="1"/>
</dbReference>
<dbReference type="AlphaFoldDB" id="A0A919E5E9"/>
<evidence type="ECO:0000313" key="4">
    <source>
        <dbReference type="EMBL" id="GHF15709.1"/>
    </source>
</evidence>
<dbReference type="SUPFAM" id="SSF110069">
    <property type="entry name" value="ApaG-like"/>
    <property type="match status" value="1"/>
</dbReference>
<dbReference type="EMBL" id="BNCI01000001">
    <property type="protein sequence ID" value="GHF15709.1"/>
    <property type="molecule type" value="Genomic_DNA"/>
</dbReference>